<comment type="caution">
    <text evidence="2">The sequence shown here is derived from an EMBL/GenBank/DDBJ whole genome shotgun (WGS) entry which is preliminary data.</text>
</comment>
<gene>
    <name evidence="2" type="ORF">A3G03_00790</name>
</gene>
<proteinExistence type="predicted"/>
<evidence type="ECO:0000313" key="2">
    <source>
        <dbReference type="EMBL" id="OHA43243.1"/>
    </source>
</evidence>
<feature type="transmembrane region" description="Helical" evidence="1">
    <location>
        <begin position="107"/>
        <end position="131"/>
    </location>
</feature>
<name>A0A1G2P4Q2_9BACT</name>
<protein>
    <submittedName>
        <fullName evidence="2">Uncharacterized protein</fullName>
    </submittedName>
</protein>
<reference evidence="2 3" key="1">
    <citation type="journal article" date="2016" name="Nat. Commun.">
        <title>Thousands of microbial genomes shed light on interconnected biogeochemical processes in an aquifer system.</title>
        <authorList>
            <person name="Anantharaman K."/>
            <person name="Brown C.T."/>
            <person name="Hug L.A."/>
            <person name="Sharon I."/>
            <person name="Castelle C.J."/>
            <person name="Probst A.J."/>
            <person name="Thomas B.C."/>
            <person name="Singh A."/>
            <person name="Wilkins M.J."/>
            <person name="Karaoz U."/>
            <person name="Brodie E.L."/>
            <person name="Williams K.H."/>
            <person name="Hubbard S.S."/>
            <person name="Banfield J.F."/>
        </authorList>
    </citation>
    <scope>NUCLEOTIDE SEQUENCE [LARGE SCALE GENOMIC DNA]</scope>
</reference>
<dbReference type="STRING" id="1802333.A3G03_00790"/>
<evidence type="ECO:0000256" key="1">
    <source>
        <dbReference type="SAM" id="Phobius"/>
    </source>
</evidence>
<dbReference type="AlphaFoldDB" id="A0A1G2P4Q2"/>
<dbReference type="Proteomes" id="UP000176355">
    <property type="component" value="Unassembled WGS sequence"/>
</dbReference>
<accession>A0A1G2P4Q2</accession>
<feature type="transmembrane region" description="Helical" evidence="1">
    <location>
        <begin position="29"/>
        <end position="47"/>
    </location>
</feature>
<keyword evidence="1" id="KW-0812">Transmembrane</keyword>
<feature type="transmembrane region" description="Helical" evidence="1">
    <location>
        <begin position="68"/>
        <end position="101"/>
    </location>
</feature>
<evidence type="ECO:0000313" key="3">
    <source>
        <dbReference type="Proteomes" id="UP000176355"/>
    </source>
</evidence>
<sequence>MKFPILATRYLVWHYSEALADWWRIVGNFVWFFFHMFSIGLLLRTLFSPFKRMQEERKKGGFKFEDWGGAIIINVLMRLIGFGVRTMLIAVGAIFILFTILIGVTAFVLWLVLPLAVTFLLVFGFSQLFYLL</sequence>
<dbReference type="EMBL" id="MHSL01000028">
    <property type="protein sequence ID" value="OHA43243.1"/>
    <property type="molecule type" value="Genomic_DNA"/>
</dbReference>
<keyword evidence="1" id="KW-1133">Transmembrane helix</keyword>
<keyword evidence="1" id="KW-0472">Membrane</keyword>
<organism evidence="2 3">
    <name type="scientific">Candidatus Taylorbacteria bacterium RIFCSPLOWO2_12_FULL_44_15c</name>
    <dbReference type="NCBI Taxonomy" id="1802333"/>
    <lineage>
        <taxon>Bacteria</taxon>
        <taxon>Candidatus Tayloriibacteriota</taxon>
    </lineage>
</organism>